<sequence length="71" mass="7942">MNSTLSLDPTVPNLMKFPNGLDKPELVIAPELTRAIFLCFPVHFLICVRPISRPLGSHELVLEQKGSCIRK</sequence>
<evidence type="ECO:0000313" key="2">
    <source>
        <dbReference type="Proteomes" id="UP001234178"/>
    </source>
</evidence>
<proteinExistence type="predicted"/>
<dbReference type="Proteomes" id="UP001234178">
    <property type="component" value="Unassembled WGS sequence"/>
</dbReference>
<organism evidence="1 2">
    <name type="scientific">Daphnia magna</name>
    <dbReference type="NCBI Taxonomy" id="35525"/>
    <lineage>
        <taxon>Eukaryota</taxon>
        <taxon>Metazoa</taxon>
        <taxon>Ecdysozoa</taxon>
        <taxon>Arthropoda</taxon>
        <taxon>Crustacea</taxon>
        <taxon>Branchiopoda</taxon>
        <taxon>Diplostraca</taxon>
        <taxon>Cladocera</taxon>
        <taxon>Anomopoda</taxon>
        <taxon>Daphniidae</taxon>
        <taxon>Daphnia</taxon>
    </lineage>
</organism>
<protein>
    <submittedName>
        <fullName evidence="1">Uncharacterized protein</fullName>
    </submittedName>
</protein>
<comment type="caution">
    <text evidence="1">The sequence shown here is derived from an EMBL/GenBank/DDBJ whole genome shotgun (WGS) entry which is preliminary data.</text>
</comment>
<reference evidence="1 2" key="1">
    <citation type="journal article" date="2023" name="Nucleic Acids Res.">
        <title>The hologenome of Daphnia magna reveals possible DNA methylation and microbiome-mediated evolution of the host genome.</title>
        <authorList>
            <person name="Chaturvedi A."/>
            <person name="Li X."/>
            <person name="Dhandapani V."/>
            <person name="Marshall H."/>
            <person name="Kissane S."/>
            <person name="Cuenca-Cambronero M."/>
            <person name="Asole G."/>
            <person name="Calvet F."/>
            <person name="Ruiz-Romero M."/>
            <person name="Marangio P."/>
            <person name="Guigo R."/>
            <person name="Rago D."/>
            <person name="Mirbahai L."/>
            <person name="Eastwood N."/>
            <person name="Colbourne J.K."/>
            <person name="Zhou J."/>
            <person name="Mallon E."/>
            <person name="Orsini L."/>
        </authorList>
    </citation>
    <scope>NUCLEOTIDE SEQUENCE [LARGE SCALE GENOMIC DNA]</scope>
    <source>
        <strain evidence="1">LRV0_1</strain>
    </source>
</reference>
<accession>A0ABR0B2T0</accession>
<name>A0ABR0B2T0_9CRUS</name>
<dbReference type="EMBL" id="JAOYFB010000040">
    <property type="protein sequence ID" value="KAK4036001.1"/>
    <property type="molecule type" value="Genomic_DNA"/>
</dbReference>
<evidence type="ECO:0000313" key="1">
    <source>
        <dbReference type="EMBL" id="KAK4036001.1"/>
    </source>
</evidence>
<keyword evidence="2" id="KW-1185">Reference proteome</keyword>
<gene>
    <name evidence="1" type="ORF">OUZ56_028074</name>
</gene>